<dbReference type="Pfam" id="PF04893">
    <property type="entry name" value="Yip1"/>
    <property type="match status" value="1"/>
</dbReference>
<comment type="subcellular location">
    <subcellularLocation>
        <location evidence="1">Membrane</location>
        <topology evidence="1">Multi-pass membrane protein</topology>
    </subcellularLocation>
</comment>
<sequence>MNIDDIAGRAKGIILEPGKEWPRIKKEQKSNMDLLLHYALPMIVLAALTSFIGSWSLHLVVYQLAMPLVSLVVSSYVINMLAGKFESTENLNNAFKLVVYAATPSLLASIVANLSFLLGWVGLFGLYSIYLFWIGIPVMMDTPESRRLGYVLLSALVIMVVQMVIMAVMAPSWGWGLLAG</sequence>
<reference evidence="7 8" key="1">
    <citation type="submission" date="2017-05" db="EMBL/GenBank/DDBJ databases">
        <authorList>
            <person name="Varghese N."/>
            <person name="Submissions S."/>
        </authorList>
    </citation>
    <scope>NUCLEOTIDE SEQUENCE [LARGE SCALE GENOMIC DNA]</scope>
    <source>
        <strain evidence="7 8">DSM 21194</strain>
    </source>
</reference>
<evidence type="ECO:0000259" key="6">
    <source>
        <dbReference type="Pfam" id="PF04893"/>
    </source>
</evidence>
<keyword evidence="8" id="KW-1185">Reference proteome</keyword>
<accession>A0A521ARS3</accession>
<feature type="transmembrane region" description="Helical" evidence="5">
    <location>
        <begin position="94"/>
        <end position="111"/>
    </location>
</feature>
<keyword evidence="3 5" id="KW-1133">Transmembrane helix</keyword>
<feature type="transmembrane region" description="Helical" evidence="5">
    <location>
        <begin position="35"/>
        <end position="55"/>
    </location>
</feature>
<feature type="domain" description="Yip1" evidence="6">
    <location>
        <begin position="11"/>
        <end position="165"/>
    </location>
</feature>
<evidence type="ECO:0000256" key="2">
    <source>
        <dbReference type="ARBA" id="ARBA00022692"/>
    </source>
</evidence>
<evidence type="ECO:0000313" key="7">
    <source>
        <dbReference type="EMBL" id="SMO37528.1"/>
    </source>
</evidence>
<evidence type="ECO:0000256" key="3">
    <source>
        <dbReference type="ARBA" id="ARBA00022989"/>
    </source>
</evidence>
<gene>
    <name evidence="7" type="ORF">SAMN06265218_101329</name>
</gene>
<dbReference type="EMBL" id="FXTH01000001">
    <property type="protein sequence ID" value="SMO37528.1"/>
    <property type="molecule type" value="Genomic_DNA"/>
</dbReference>
<evidence type="ECO:0000256" key="4">
    <source>
        <dbReference type="ARBA" id="ARBA00023136"/>
    </source>
</evidence>
<feature type="transmembrane region" description="Helical" evidence="5">
    <location>
        <begin position="148"/>
        <end position="170"/>
    </location>
</feature>
<keyword evidence="4 5" id="KW-0472">Membrane</keyword>
<evidence type="ECO:0000313" key="8">
    <source>
        <dbReference type="Proteomes" id="UP000317593"/>
    </source>
</evidence>
<evidence type="ECO:0000256" key="5">
    <source>
        <dbReference type="SAM" id="Phobius"/>
    </source>
</evidence>
<evidence type="ECO:0000256" key="1">
    <source>
        <dbReference type="ARBA" id="ARBA00004141"/>
    </source>
</evidence>
<proteinExistence type="predicted"/>
<organism evidence="7 8">
    <name type="scientific">Fodinibius sediminis</name>
    <dbReference type="NCBI Taxonomy" id="1214077"/>
    <lineage>
        <taxon>Bacteria</taxon>
        <taxon>Pseudomonadati</taxon>
        <taxon>Balneolota</taxon>
        <taxon>Balneolia</taxon>
        <taxon>Balneolales</taxon>
        <taxon>Balneolaceae</taxon>
        <taxon>Fodinibius</taxon>
    </lineage>
</organism>
<name>A0A521ARS3_9BACT</name>
<protein>
    <submittedName>
        <fullName evidence="7">Yip1 domain-containing protein</fullName>
    </submittedName>
</protein>
<dbReference type="GO" id="GO:0016020">
    <property type="term" value="C:membrane"/>
    <property type="evidence" value="ECO:0007669"/>
    <property type="project" value="UniProtKB-SubCell"/>
</dbReference>
<keyword evidence="2 5" id="KW-0812">Transmembrane</keyword>
<feature type="transmembrane region" description="Helical" evidence="5">
    <location>
        <begin position="117"/>
        <end position="136"/>
    </location>
</feature>
<dbReference type="InterPro" id="IPR006977">
    <property type="entry name" value="Yip1_dom"/>
</dbReference>
<dbReference type="RefSeq" id="WP_185958190.1">
    <property type="nucleotide sequence ID" value="NZ_FXTH01000001.1"/>
</dbReference>
<feature type="transmembrane region" description="Helical" evidence="5">
    <location>
        <begin position="61"/>
        <end position="82"/>
    </location>
</feature>
<dbReference type="AlphaFoldDB" id="A0A521ARS3"/>
<dbReference type="Proteomes" id="UP000317593">
    <property type="component" value="Unassembled WGS sequence"/>
</dbReference>